<reference evidence="3 4" key="1">
    <citation type="submission" date="2020-03" db="EMBL/GenBank/DDBJ databases">
        <title>Genomic Encyclopedia of Type Strains, Phase IV (KMG-IV): sequencing the most valuable type-strain genomes for metagenomic binning, comparative biology and taxonomic classification.</title>
        <authorList>
            <person name="Goeker M."/>
        </authorList>
    </citation>
    <scope>NUCLEOTIDE SEQUENCE [LARGE SCALE GENOMIC DNA]</scope>
    <source>
        <strain evidence="3 4">DSM 4733</strain>
    </source>
</reference>
<dbReference type="SMART" id="SM00966">
    <property type="entry name" value="SpoVT_AbrB"/>
    <property type="match status" value="1"/>
</dbReference>
<keyword evidence="1" id="KW-0238">DNA-binding</keyword>
<organism evidence="3 4">
    <name type="scientific">Sphingomonas leidyi</name>
    <dbReference type="NCBI Taxonomy" id="68569"/>
    <lineage>
        <taxon>Bacteria</taxon>
        <taxon>Pseudomonadati</taxon>
        <taxon>Pseudomonadota</taxon>
        <taxon>Alphaproteobacteria</taxon>
        <taxon>Sphingomonadales</taxon>
        <taxon>Sphingomonadaceae</taxon>
        <taxon>Sphingomonas</taxon>
    </lineage>
</organism>
<evidence type="ECO:0000313" key="4">
    <source>
        <dbReference type="Proteomes" id="UP000564677"/>
    </source>
</evidence>
<comment type="caution">
    <text evidence="3">The sequence shown here is derived from an EMBL/GenBank/DDBJ whole genome shotgun (WGS) entry which is preliminary data.</text>
</comment>
<dbReference type="EMBL" id="JAASQV010000006">
    <property type="protein sequence ID" value="NIJ67267.1"/>
    <property type="molecule type" value="Genomic_DNA"/>
</dbReference>
<dbReference type="NCBIfam" id="TIGR01439">
    <property type="entry name" value="lp_hng_hel_AbrB"/>
    <property type="match status" value="1"/>
</dbReference>
<dbReference type="PROSITE" id="PS51740">
    <property type="entry name" value="SPOVT_ABRB"/>
    <property type="match status" value="1"/>
</dbReference>
<dbReference type="GO" id="GO:0003677">
    <property type="term" value="F:DNA binding"/>
    <property type="evidence" value="ECO:0007669"/>
    <property type="project" value="UniProtKB-UniRule"/>
</dbReference>
<gene>
    <name evidence="3" type="ORF">FHR20_004249</name>
</gene>
<dbReference type="InterPro" id="IPR037914">
    <property type="entry name" value="SpoVT-AbrB_sf"/>
</dbReference>
<dbReference type="RefSeq" id="WP_208413793.1">
    <property type="nucleotide sequence ID" value="NZ_JAASQV010000006.1"/>
</dbReference>
<feature type="domain" description="SpoVT-AbrB" evidence="2">
    <location>
        <begin position="41"/>
        <end position="86"/>
    </location>
</feature>
<name>A0A7X5V3K3_9SPHN</name>
<evidence type="ECO:0000313" key="3">
    <source>
        <dbReference type="EMBL" id="NIJ67267.1"/>
    </source>
</evidence>
<dbReference type="Pfam" id="PF04014">
    <property type="entry name" value="MazE_antitoxin"/>
    <property type="match status" value="1"/>
</dbReference>
<evidence type="ECO:0000256" key="1">
    <source>
        <dbReference type="PROSITE-ProRule" id="PRU01076"/>
    </source>
</evidence>
<sequence>MNAISVIGRALVPVSTLASDFALRYKAVGQVGSAGLVQMEAQRVKIVDGGKLVIPAAMRRELGITTGDTVLVDVDDGELRVRSVPKALERARAILRKYVPEGVGLADELIAERRREAERE</sequence>
<dbReference type="AlphaFoldDB" id="A0A7X5V3K3"/>
<evidence type="ECO:0000259" key="2">
    <source>
        <dbReference type="PROSITE" id="PS51740"/>
    </source>
</evidence>
<proteinExistence type="predicted"/>
<dbReference type="Gene3D" id="2.10.260.10">
    <property type="match status" value="1"/>
</dbReference>
<dbReference type="SUPFAM" id="SSF89447">
    <property type="entry name" value="AbrB/MazE/MraZ-like"/>
    <property type="match status" value="1"/>
</dbReference>
<dbReference type="Proteomes" id="UP000564677">
    <property type="component" value="Unassembled WGS sequence"/>
</dbReference>
<keyword evidence="4" id="KW-1185">Reference proteome</keyword>
<protein>
    <submittedName>
        <fullName evidence="3">AbrB family looped-hinge helix DNA binding protein</fullName>
    </submittedName>
</protein>
<accession>A0A7X5V3K3</accession>
<dbReference type="InterPro" id="IPR007159">
    <property type="entry name" value="SpoVT-AbrB_dom"/>
</dbReference>